<accession>A0AAD5FGS2</accession>
<protein>
    <submittedName>
        <fullName evidence="9">EMI domain-containing protein 1 isoform X2</fullName>
    </submittedName>
</protein>
<evidence type="ECO:0000256" key="2">
    <source>
        <dbReference type="ARBA" id="ARBA00022525"/>
    </source>
</evidence>
<feature type="transmembrane region" description="Helical" evidence="7">
    <location>
        <begin position="23"/>
        <end position="43"/>
    </location>
</feature>
<keyword evidence="10" id="KW-1185">Reference proteome</keyword>
<evidence type="ECO:0000256" key="6">
    <source>
        <dbReference type="SAM" id="MobiDB-lite"/>
    </source>
</evidence>
<evidence type="ECO:0000256" key="3">
    <source>
        <dbReference type="ARBA" id="ARBA00022530"/>
    </source>
</evidence>
<keyword evidence="4" id="KW-0732">Signal</keyword>
<comment type="subcellular location">
    <subcellularLocation>
        <location evidence="1">Secreted</location>
        <location evidence="1">Extracellular space</location>
        <location evidence="1">Extracellular matrix</location>
    </subcellularLocation>
</comment>
<dbReference type="Pfam" id="PF07546">
    <property type="entry name" value="EMI"/>
    <property type="match status" value="1"/>
</dbReference>
<feature type="region of interest" description="Disordered" evidence="6">
    <location>
        <begin position="248"/>
        <end position="338"/>
    </location>
</feature>
<keyword evidence="7" id="KW-0812">Transmembrane</keyword>
<name>A0AAD5FGS2_SILAS</name>
<dbReference type="PANTHER" id="PTHR15427:SF23">
    <property type="entry name" value="EMI DOMAIN-CONTAINING PROTEIN 1"/>
    <property type="match status" value="1"/>
</dbReference>
<organism evidence="9 10">
    <name type="scientific">Silurus asotus</name>
    <name type="common">Amur catfish</name>
    <name type="synonym">Parasilurus asotus</name>
    <dbReference type="NCBI Taxonomy" id="30991"/>
    <lineage>
        <taxon>Eukaryota</taxon>
        <taxon>Metazoa</taxon>
        <taxon>Chordata</taxon>
        <taxon>Craniata</taxon>
        <taxon>Vertebrata</taxon>
        <taxon>Euteleostomi</taxon>
        <taxon>Actinopterygii</taxon>
        <taxon>Neopterygii</taxon>
        <taxon>Teleostei</taxon>
        <taxon>Ostariophysi</taxon>
        <taxon>Siluriformes</taxon>
        <taxon>Siluridae</taxon>
        <taxon>Silurus</taxon>
    </lineage>
</organism>
<reference evidence="9" key="1">
    <citation type="submission" date="2018-07" db="EMBL/GenBank/DDBJ databases">
        <title>Comparative genomics of catfishes provides insights into carnivory and benthic adaptation.</title>
        <authorList>
            <person name="Zhang Y."/>
            <person name="Wang D."/>
            <person name="Peng Z."/>
            <person name="Zheng S."/>
            <person name="Shao F."/>
            <person name="Tao W."/>
        </authorList>
    </citation>
    <scope>NUCLEOTIDE SEQUENCE</scope>
    <source>
        <strain evidence="9">Chongqing</strain>
    </source>
</reference>
<dbReference type="GO" id="GO:0005576">
    <property type="term" value="C:extracellular region"/>
    <property type="evidence" value="ECO:0007669"/>
    <property type="project" value="UniProtKB-SubCell"/>
</dbReference>
<feature type="domain" description="EMI" evidence="8">
    <location>
        <begin position="61"/>
        <end position="134"/>
    </location>
</feature>
<dbReference type="PANTHER" id="PTHR15427">
    <property type="entry name" value="EMILIN ELASTIN MICROFIBRIL INTERFACE-LOCATED PROTEIN ELASTIN MICROFIBRIL INTERFACER"/>
    <property type="match status" value="1"/>
</dbReference>
<gene>
    <name evidence="9" type="ORF">C0J50_24168</name>
</gene>
<evidence type="ECO:0000256" key="7">
    <source>
        <dbReference type="SAM" id="Phobius"/>
    </source>
</evidence>
<dbReference type="InterPro" id="IPR011489">
    <property type="entry name" value="EMI_domain"/>
</dbReference>
<dbReference type="AlphaFoldDB" id="A0AAD5FGS2"/>
<dbReference type="PROSITE" id="PS51041">
    <property type="entry name" value="EMI"/>
    <property type="match status" value="1"/>
</dbReference>
<comment type="caution">
    <text evidence="9">The sequence shown here is derived from an EMBL/GenBank/DDBJ whole genome shotgun (WGS) entry which is preliminary data.</text>
</comment>
<evidence type="ECO:0000256" key="4">
    <source>
        <dbReference type="ARBA" id="ARBA00022729"/>
    </source>
</evidence>
<keyword evidence="7" id="KW-1133">Transmembrane helix</keyword>
<evidence type="ECO:0000256" key="1">
    <source>
        <dbReference type="ARBA" id="ARBA00004498"/>
    </source>
</evidence>
<evidence type="ECO:0000256" key="5">
    <source>
        <dbReference type="ARBA" id="ARBA00023157"/>
    </source>
</evidence>
<dbReference type="InterPro" id="IPR050392">
    <property type="entry name" value="Collagen/C1q_domain"/>
</dbReference>
<feature type="compositionally biased region" description="Low complexity" evidence="6">
    <location>
        <begin position="314"/>
        <end position="329"/>
    </location>
</feature>
<dbReference type="EMBL" id="MU551742">
    <property type="protein sequence ID" value="KAI5616270.1"/>
    <property type="molecule type" value="Genomic_DNA"/>
</dbReference>
<dbReference type="Pfam" id="PF01391">
    <property type="entry name" value="Collagen"/>
    <property type="match status" value="1"/>
</dbReference>
<evidence type="ECO:0000259" key="8">
    <source>
        <dbReference type="PROSITE" id="PS51041"/>
    </source>
</evidence>
<dbReference type="InterPro" id="IPR008160">
    <property type="entry name" value="Collagen"/>
</dbReference>
<proteinExistence type="predicted"/>
<sequence>MGACPVSSVSALRLCGSWSSRRFLLVLLQLLVCLVCGVTGTWGPGVYSYRTGTSLNKDPSRRNWCPQTVTKTVTCQVQNGTTLQRVYQTCRWPQGCTSGSYRTVVRPSFKVVYRTVTALEWKCCPGFSGAQCEEASPHDVLHLHIYTDILEHLHIYTDILEHLHIYTDILEHLHIYGLYLLKWSRKVGGVECQGVSFPEAVRKQPTVRKTTPPKPAEQLSSCLNCSGITALTNRLGSLEMKVQLLSAHTPKPSKGGGDPEMTSSSLMGAPPARGAPGAQGPAGPQGERGRDGIPGKDGNPGSQGVPGPKGEAGVRGPSGSPGSRGTQGPAVCGAAGAQSDGNRSSWFLSFLLQVLGGHQDFQEQRVYLDLQDHPDPQHLLLKTDVSLKMFQDLQADLELLARRVQLLEAIVWPEPDGGSGDGPFSTQSTDFFRNKRAGVLPFRVKSPFHLPEAKTRAKS</sequence>
<keyword evidence="7" id="KW-0472">Membrane</keyword>
<dbReference type="Proteomes" id="UP001205998">
    <property type="component" value="Unassembled WGS sequence"/>
</dbReference>
<evidence type="ECO:0000313" key="9">
    <source>
        <dbReference type="EMBL" id="KAI5616270.1"/>
    </source>
</evidence>
<feature type="compositionally biased region" description="Low complexity" evidence="6">
    <location>
        <begin position="268"/>
        <end position="285"/>
    </location>
</feature>
<keyword evidence="3" id="KW-0272">Extracellular matrix</keyword>
<keyword evidence="2" id="KW-0964">Secreted</keyword>
<evidence type="ECO:0000313" key="10">
    <source>
        <dbReference type="Proteomes" id="UP001205998"/>
    </source>
</evidence>
<keyword evidence="5" id="KW-1015">Disulfide bond</keyword>